<sequence length="189" mass="20706">MDTLTADALDASLAALPTLITSIASFTVVHLVGATHDPCLLHRHVRQDRKEGKESLVASVSGWWDVLIGRVSLVMNEGVEDSELGRQENGTELADQNCGDLIERHVVDDAVTSNEVAEQTVIMVYRPGFSTNGESHRIPYSSIEPSPVLDEVPHQNLALVKSYRSTLKTLLGASSKRGRQWHTSGFTQF</sequence>
<gene>
    <name evidence="1" type="ORF">IW261DRAFT_1591935</name>
</gene>
<dbReference type="Proteomes" id="UP001175227">
    <property type="component" value="Unassembled WGS sequence"/>
</dbReference>
<evidence type="ECO:0000313" key="2">
    <source>
        <dbReference type="Proteomes" id="UP001175227"/>
    </source>
</evidence>
<evidence type="ECO:0000313" key="1">
    <source>
        <dbReference type="EMBL" id="KAK0483904.1"/>
    </source>
</evidence>
<reference evidence="1" key="1">
    <citation type="submission" date="2023-06" db="EMBL/GenBank/DDBJ databases">
        <authorList>
            <consortium name="Lawrence Berkeley National Laboratory"/>
            <person name="Ahrendt S."/>
            <person name="Sahu N."/>
            <person name="Indic B."/>
            <person name="Wong-Bajracharya J."/>
            <person name="Merenyi Z."/>
            <person name="Ke H.-M."/>
            <person name="Monk M."/>
            <person name="Kocsube S."/>
            <person name="Drula E."/>
            <person name="Lipzen A."/>
            <person name="Balint B."/>
            <person name="Henrissat B."/>
            <person name="Andreopoulos B."/>
            <person name="Martin F.M."/>
            <person name="Harder C.B."/>
            <person name="Rigling D."/>
            <person name="Ford K.L."/>
            <person name="Foster G.D."/>
            <person name="Pangilinan J."/>
            <person name="Papanicolaou A."/>
            <person name="Barry K."/>
            <person name="LaButti K."/>
            <person name="Viragh M."/>
            <person name="Koriabine M."/>
            <person name="Yan M."/>
            <person name="Riley R."/>
            <person name="Champramary S."/>
            <person name="Plett K.L."/>
            <person name="Tsai I.J."/>
            <person name="Slot J."/>
            <person name="Sipos G."/>
            <person name="Plett J."/>
            <person name="Nagy L.G."/>
            <person name="Grigoriev I.V."/>
        </authorList>
    </citation>
    <scope>NUCLEOTIDE SEQUENCE</scope>
    <source>
        <strain evidence="1">ICMP 16352</strain>
    </source>
</reference>
<protein>
    <submittedName>
        <fullName evidence="1">Uncharacterized protein</fullName>
    </submittedName>
</protein>
<organism evidence="1 2">
    <name type="scientific">Armillaria novae-zelandiae</name>
    <dbReference type="NCBI Taxonomy" id="153914"/>
    <lineage>
        <taxon>Eukaryota</taxon>
        <taxon>Fungi</taxon>
        <taxon>Dikarya</taxon>
        <taxon>Basidiomycota</taxon>
        <taxon>Agaricomycotina</taxon>
        <taxon>Agaricomycetes</taxon>
        <taxon>Agaricomycetidae</taxon>
        <taxon>Agaricales</taxon>
        <taxon>Marasmiineae</taxon>
        <taxon>Physalacriaceae</taxon>
        <taxon>Armillaria</taxon>
    </lineage>
</organism>
<comment type="caution">
    <text evidence="1">The sequence shown here is derived from an EMBL/GenBank/DDBJ whole genome shotgun (WGS) entry which is preliminary data.</text>
</comment>
<keyword evidence="2" id="KW-1185">Reference proteome</keyword>
<accession>A0AA39PHW6</accession>
<name>A0AA39PHW6_9AGAR</name>
<dbReference type="AlphaFoldDB" id="A0AA39PHW6"/>
<proteinExistence type="predicted"/>
<dbReference type="EMBL" id="JAUEPR010000006">
    <property type="protein sequence ID" value="KAK0483904.1"/>
    <property type="molecule type" value="Genomic_DNA"/>
</dbReference>